<proteinExistence type="inferred from homology"/>
<reference evidence="8 9" key="1">
    <citation type="submission" date="2019-08" db="EMBL/GenBank/DDBJ databases">
        <authorList>
            <person name="Grouzdev D."/>
            <person name="Tikhonova E."/>
            <person name="Kravchenko I."/>
        </authorList>
    </citation>
    <scope>NUCLEOTIDE SEQUENCE [LARGE SCALE GENOMIC DNA]</scope>
    <source>
        <strain evidence="8 9">59b</strain>
    </source>
</reference>
<dbReference type="FunFam" id="3.40.50.12780:FF:000003">
    <property type="entry name" value="Long-chain-fatty-acid--CoA ligase FadD"/>
    <property type="match status" value="1"/>
</dbReference>
<keyword evidence="9" id="KW-1185">Reference proteome</keyword>
<keyword evidence="2" id="KW-0436">Ligase</keyword>
<evidence type="ECO:0000259" key="6">
    <source>
        <dbReference type="Pfam" id="PF00501"/>
    </source>
</evidence>
<dbReference type="PANTHER" id="PTHR43201:SF5">
    <property type="entry name" value="MEDIUM-CHAIN ACYL-COA LIGASE ACSF2, MITOCHONDRIAL"/>
    <property type="match status" value="1"/>
</dbReference>
<evidence type="ECO:0000256" key="3">
    <source>
        <dbReference type="ARBA" id="ARBA00051915"/>
    </source>
</evidence>
<dbReference type="OrthoDB" id="9803968at2"/>
<dbReference type="FunFam" id="3.30.300.30:FF:000008">
    <property type="entry name" value="2,3-dihydroxybenzoate-AMP ligase"/>
    <property type="match status" value="1"/>
</dbReference>
<organism evidence="8 9">
    <name type="scientific">Azospirillum lipoferum</name>
    <dbReference type="NCBI Taxonomy" id="193"/>
    <lineage>
        <taxon>Bacteria</taxon>
        <taxon>Pseudomonadati</taxon>
        <taxon>Pseudomonadota</taxon>
        <taxon>Alphaproteobacteria</taxon>
        <taxon>Rhodospirillales</taxon>
        <taxon>Azospirillaceae</taxon>
        <taxon>Azospirillum</taxon>
    </lineage>
</organism>
<dbReference type="CDD" id="cd05917">
    <property type="entry name" value="FACL_like_2"/>
    <property type="match status" value="1"/>
</dbReference>
<dbReference type="Gene3D" id="3.30.300.30">
    <property type="match status" value="1"/>
</dbReference>
<dbReference type="InterPro" id="IPR025110">
    <property type="entry name" value="AMP-bd_C"/>
</dbReference>
<comment type="similarity">
    <text evidence="1">Belongs to the ATP-dependent AMP-binding enzyme family.</text>
</comment>
<dbReference type="InterPro" id="IPR042099">
    <property type="entry name" value="ANL_N_sf"/>
</dbReference>
<evidence type="ECO:0000313" key="8">
    <source>
        <dbReference type="EMBL" id="KAA0595659.1"/>
    </source>
</evidence>
<protein>
    <recommendedName>
        <fullName evidence="5">3-methylmercaptopropionyl-CoA ligase</fullName>
        <ecNumber evidence="4">6.2.1.44</ecNumber>
    </recommendedName>
</protein>
<comment type="caution">
    <text evidence="8">The sequence shown here is derived from an EMBL/GenBank/DDBJ whole genome shotgun (WGS) entry which is preliminary data.</text>
</comment>
<dbReference type="InterPro" id="IPR045851">
    <property type="entry name" value="AMP-bd_C_sf"/>
</dbReference>
<dbReference type="RefSeq" id="WP_149231844.1">
    <property type="nucleotide sequence ID" value="NZ_JALJXJ010000006.1"/>
</dbReference>
<dbReference type="Pfam" id="PF00501">
    <property type="entry name" value="AMP-binding"/>
    <property type="match status" value="1"/>
</dbReference>
<dbReference type="InterPro" id="IPR000873">
    <property type="entry name" value="AMP-dep_synth/lig_dom"/>
</dbReference>
<dbReference type="GO" id="GO:0031956">
    <property type="term" value="F:medium-chain fatty acid-CoA ligase activity"/>
    <property type="evidence" value="ECO:0007669"/>
    <property type="project" value="TreeGrafter"/>
</dbReference>
<dbReference type="Pfam" id="PF13193">
    <property type="entry name" value="AMP-binding_C"/>
    <property type="match status" value="1"/>
</dbReference>
<dbReference type="SUPFAM" id="SSF56801">
    <property type="entry name" value="Acetyl-CoA synthetase-like"/>
    <property type="match status" value="1"/>
</dbReference>
<dbReference type="Gene3D" id="3.40.50.12780">
    <property type="entry name" value="N-terminal domain of ligase-like"/>
    <property type="match status" value="1"/>
</dbReference>
<sequence>MLSYVSGTSDQPLLYQTVGATLERAAERWPARDALIIPQQNIRWTWRQLNDEADRLARGFLSLGLKPGDRIGIWAPNRVEWVVTQFASAKAGLILVTINPAYRLSELEAALNKVAARALVLAPSFKSSNYVEMIRQLAPELGTGGARDLKLARLPHLRSLVLMGDELVPGFIAYDSLLRDADACGDLQQLATQLQPEDPINIQFTSGTTGLPKGATLTHHNIVNNGYFVARRQRFTEHDRVCIPVPLYHCFGMGMGVLGCTTHGAAMVFPGEGFDPLAVLKAVDQERCTALYGVPTMFIAELDHPEFASYDLHSLRTGIMAGAPCPVEIMKRVVAQMHMREITICMGTTEMSPITFQTEPDDTLERRVSTVGTIHPHVEAKIVDANGRVVPLGVRGELLTRGYGLMQGYWEEPQKTAEAIDQDGWMHTGDLVILDEAGYLKVVGRSKDLIIRGGENISPREIEDFLYLHPKIQEVQVFGLPDQRLGEIVAAWIKLKPEMECTVEEVQHYCRDNISHHKVPKHVSFVTDIPMTVTGKPQKHIMRKMMVERLGLQDDRAA</sequence>
<dbReference type="EMBL" id="VTTN01000005">
    <property type="protein sequence ID" value="KAA0595659.1"/>
    <property type="molecule type" value="Genomic_DNA"/>
</dbReference>
<gene>
    <name evidence="8" type="ORF">FZ942_14770</name>
</gene>
<dbReference type="PROSITE" id="PS00455">
    <property type="entry name" value="AMP_BINDING"/>
    <property type="match status" value="1"/>
</dbReference>
<name>A0A5A9GQS6_AZOLI</name>
<dbReference type="Proteomes" id="UP000324927">
    <property type="component" value="Unassembled WGS sequence"/>
</dbReference>
<evidence type="ECO:0000259" key="7">
    <source>
        <dbReference type="Pfam" id="PF13193"/>
    </source>
</evidence>
<evidence type="ECO:0000256" key="4">
    <source>
        <dbReference type="ARBA" id="ARBA00066616"/>
    </source>
</evidence>
<evidence type="ECO:0000256" key="1">
    <source>
        <dbReference type="ARBA" id="ARBA00006432"/>
    </source>
</evidence>
<evidence type="ECO:0000256" key="5">
    <source>
        <dbReference type="ARBA" id="ARBA00067668"/>
    </source>
</evidence>
<evidence type="ECO:0000313" key="9">
    <source>
        <dbReference type="Proteomes" id="UP000324927"/>
    </source>
</evidence>
<feature type="domain" description="AMP-dependent synthetase/ligase" evidence="6">
    <location>
        <begin position="22"/>
        <end position="410"/>
    </location>
</feature>
<feature type="domain" description="AMP-binding enzyme C-terminal" evidence="7">
    <location>
        <begin position="461"/>
        <end position="536"/>
    </location>
</feature>
<dbReference type="InterPro" id="IPR020845">
    <property type="entry name" value="AMP-binding_CS"/>
</dbReference>
<comment type="catalytic activity">
    <reaction evidence="3">
        <text>3-(methylsulfanyl)propanoate + ATP + CoA = 3-(methylsulfanyl)propanoyl-CoA + AMP + diphosphate</text>
        <dbReference type="Rhea" id="RHEA:43052"/>
        <dbReference type="ChEBI" id="CHEBI:30616"/>
        <dbReference type="ChEBI" id="CHEBI:33019"/>
        <dbReference type="ChEBI" id="CHEBI:49016"/>
        <dbReference type="ChEBI" id="CHEBI:57287"/>
        <dbReference type="ChEBI" id="CHEBI:82815"/>
        <dbReference type="ChEBI" id="CHEBI:456215"/>
        <dbReference type="EC" id="6.2.1.44"/>
    </reaction>
    <physiologicalReaction direction="left-to-right" evidence="3">
        <dbReference type="Rhea" id="RHEA:43053"/>
    </physiologicalReaction>
</comment>
<dbReference type="GO" id="GO:0006631">
    <property type="term" value="P:fatty acid metabolic process"/>
    <property type="evidence" value="ECO:0007669"/>
    <property type="project" value="TreeGrafter"/>
</dbReference>
<dbReference type="EC" id="6.2.1.44" evidence="4"/>
<dbReference type="AlphaFoldDB" id="A0A5A9GQS6"/>
<dbReference type="PANTHER" id="PTHR43201">
    <property type="entry name" value="ACYL-COA SYNTHETASE"/>
    <property type="match status" value="1"/>
</dbReference>
<evidence type="ECO:0000256" key="2">
    <source>
        <dbReference type="ARBA" id="ARBA00022598"/>
    </source>
</evidence>
<accession>A0A5A9GQS6</accession>